<dbReference type="AlphaFoldDB" id="A0AAV2N538"/>
<keyword evidence="2" id="KW-1185">Reference proteome</keyword>
<reference evidence="1" key="1">
    <citation type="submission" date="2024-04" db="EMBL/GenBank/DDBJ databases">
        <authorList>
            <consortium name="Molecular Ecology Group"/>
        </authorList>
    </citation>
    <scope>NUCLEOTIDE SEQUENCE</scope>
</reference>
<dbReference type="Proteomes" id="UP001497644">
    <property type="component" value="Chromosome 10"/>
</dbReference>
<evidence type="ECO:0000313" key="2">
    <source>
        <dbReference type="Proteomes" id="UP001497644"/>
    </source>
</evidence>
<evidence type="ECO:0000313" key="1">
    <source>
        <dbReference type="EMBL" id="CAL1674774.1"/>
    </source>
</evidence>
<sequence>MHGELKCGYRNSITIPDCANINLPGSNNSQANSFMSRRFSVMVAAVLVGLEPIEIDAKGTQATAKRY</sequence>
<accession>A0AAV2N538</accession>
<proteinExistence type="predicted"/>
<gene>
    <name evidence="1" type="ORF">LPLAT_LOCUS1329</name>
</gene>
<name>A0AAV2N538_9HYME</name>
<organism evidence="1 2">
    <name type="scientific">Lasius platythorax</name>
    <dbReference type="NCBI Taxonomy" id="488582"/>
    <lineage>
        <taxon>Eukaryota</taxon>
        <taxon>Metazoa</taxon>
        <taxon>Ecdysozoa</taxon>
        <taxon>Arthropoda</taxon>
        <taxon>Hexapoda</taxon>
        <taxon>Insecta</taxon>
        <taxon>Pterygota</taxon>
        <taxon>Neoptera</taxon>
        <taxon>Endopterygota</taxon>
        <taxon>Hymenoptera</taxon>
        <taxon>Apocrita</taxon>
        <taxon>Aculeata</taxon>
        <taxon>Formicoidea</taxon>
        <taxon>Formicidae</taxon>
        <taxon>Formicinae</taxon>
        <taxon>Lasius</taxon>
        <taxon>Lasius</taxon>
    </lineage>
</organism>
<protein>
    <submittedName>
        <fullName evidence="1">Uncharacterized protein</fullName>
    </submittedName>
</protein>
<dbReference type="EMBL" id="OZ034833">
    <property type="protein sequence ID" value="CAL1674774.1"/>
    <property type="molecule type" value="Genomic_DNA"/>
</dbReference>